<evidence type="ECO:0000313" key="7">
    <source>
        <dbReference type="Proteomes" id="UP000268285"/>
    </source>
</evidence>
<dbReference type="SMART" id="SM00354">
    <property type="entry name" value="HTH_LACI"/>
    <property type="match status" value="1"/>
</dbReference>
<accession>A0A498R070</accession>
<dbReference type="InterPro" id="IPR046335">
    <property type="entry name" value="LacI/GalR-like_sensor"/>
</dbReference>
<organism evidence="6 7">
    <name type="scientific">Mycobacterium pseudokansasii</name>
    <dbReference type="NCBI Taxonomy" id="2341080"/>
    <lineage>
        <taxon>Bacteria</taxon>
        <taxon>Bacillati</taxon>
        <taxon>Actinomycetota</taxon>
        <taxon>Actinomycetes</taxon>
        <taxon>Mycobacteriales</taxon>
        <taxon>Mycobacteriaceae</taxon>
        <taxon>Mycobacterium</taxon>
    </lineage>
</organism>
<dbReference type="SUPFAM" id="SSF53822">
    <property type="entry name" value="Periplasmic binding protein-like I"/>
    <property type="match status" value="1"/>
</dbReference>
<dbReference type="GO" id="GO:0000976">
    <property type="term" value="F:transcription cis-regulatory region binding"/>
    <property type="evidence" value="ECO:0007669"/>
    <property type="project" value="TreeGrafter"/>
</dbReference>
<reference evidence="6 7" key="1">
    <citation type="submission" date="2018-09" db="EMBL/GenBank/DDBJ databases">
        <authorList>
            <person name="Tagini F."/>
        </authorList>
    </citation>
    <scope>NUCLEOTIDE SEQUENCE [LARGE SCALE GENOMIC DNA]</scope>
    <source>
        <strain evidence="6 7">MK142</strain>
    </source>
</reference>
<dbReference type="PANTHER" id="PTHR30146">
    <property type="entry name" value="LACI-RELATED TRANSCRIPTIONAL REPRESSOR"/>
    <property type="match status" value="1"/>
</dbReference>
<evidence type="ECO:0000256" key="1">
    <source>
        <dbReference type="ARBA" id="ARBA00023015"/>
    </source>
</evidence>
<sequence length="388" mass="41309">MKAGTSRPREPTAKPPRSRADGPAVASPNVGPTPRRRATLASLAAELKVSRTTISNAFNRPDQLSTELRERVLATAKRMGYAGPDPVARSLRTRKAGAVGLVMAEPLTYFFSDPAARDFVAGVAQSCEELGQGLLLVAVGPSRSLQDGTTAVLSAGVDGFVVYSVCDDDPYLQVVLQRRLPVVVVDQPKHLAAVSRVGIDDRAAMRKIADYVLGLGHRDIGLLTMRLGHDRRQGLVDAERLQSPAFDVQRERIMGVWDAMTAAGADPDSLTVVESDEHLPTSGGDAAKVALTANPRITALMCTADILALSAMDYLRGHGIYVPGQMTVTGFDGVPEAISRGLTTVSQPSLQKGRRAGELLQRPPRSGLPVVELLDTELIRGRTCGPPA</sequence>
<dbReference type="PROSITE" id="PS50932">
    <property type="entry name" value="HTH_LACI_2"/>
    <property type="match status" value="1"/>
</dbReference>
<dbReference type="CDD" id="cd01392">
    <property type="entry name" value="HTH_LacI"/>
    <property type="match status" value="1"/>
</dbReference>
<dbReference type="InterPro" id="IPR028082">
    <property type="entry name" value="Peripla_BP_I"/>
</dbReference>
<gene>
    <name evidence="6" type="primary">purR</name>
    <name evidence="6" type="ORF">LAUMK142_05241</name>
</gene>
<dbReference type="Gene3D" id="1.10.260.40">
    <property type="entry name" value="lambda repressor-like DNA-binding domains"/>
    <property type="match status" value="1"/>
</dbReference>
<feature type="domain" description="HTH lacI-type" evidence="5">
    <location>
        <begin position="38"/>
        <end position="93"/>
    </location>
</feature>
<evidence type="ECO:0000256" key="4">
    <source>
        <dbReference type="SAM" id="MobiDB-lite"/>
    </source>
</evidence>
<feature type="region of interest" description="Disordered" evidence="4">
    <location>
        <begin position="1"/>
        <end position="35"/>
    </location>
</feature>
<proteinExistence type="predicted"/>
<protein>
    <submittedName>
        <fullName evidence="6">HTH-type transcriptional repressor PurR</fullName>
    </submittedName>
</protein>
<dbReference type="Gene3D" id="3.40.50.2300">
    <property type="match status" value="2"/>
</dbReference>
<evidence type="ECO:0000313" key="6">
    <source>
        <dbReference type="EMBL" id="VBA55761.1"/>
    </source>
</evidence>
<dbReference type="InterPro" id="IPR010982">
    <property type="entry name" value="Lambda_DNA-bd_dom_sf"/>
</dbReference>
<name>A0A498R070_9MYCO</name>
<dbReference type="CDD" id="cd06279">
    <property type="entry name" value="PBP1_LacI-like"/>
    <property type="match status" value="1"/>
</dbReference>
<dbReference type="GO" id="GO:0003700">
    <property type="term" value="F:DNA-binding transcription factor activity"/>
    <property type="evidence" value="ECO:0007669"/>
    <property type="project" value="TreeGrafter"/>
</dbReference>
<keyword evidence="7" id="KW-1185">Reference proteome</keyword>
<evidence type="ECO:0000259" key="5">
    <source>
        <dbReference type="PROSITE" id="PS50932"/>
    </source>
</evidence>
<keyword evidence="1" id="KW-0805">Transcription regulation</keyword>
<dbReference type="EMBL" id="UPHU01000001">
    <property type="protein sequence ID" value="VBA55761.1"/>
    <property type="molecule type" value="Genomic_DNA"/>
</dbReference>
<dbReference type="Proteomes" id="UP000268285">
    <property type="component" value="Unassembled WGS sequence"/>
</dbReference>
<dbReference type="InterPro" id="IPR000843">
    <property type="entry name" value="HTH_LacI"/>
</dbReference>
<dbReference type="PANTHER" id="PTHR30146:SF138">
    <property type="entry name" value="TRANSCRIPTIONAL REGULATORY PROTEIN"/>
    <property type="match status" value="1"/>
</dbReference>
<dbReference type="Pfam" id="PF13377">
    <property type="entry name" value="Peripla_BP_3"/>
    <property type="match status" value="1"/>
</dbReference>
<keyword evidence="2" id="KW-0238">DNA-binding</keyword>
<dbReference type="AlphaFoldDB" id="A0A498R070"/>
<dbReference type="SUPFAM" id="SSF47413">
    <property type="entry name" value="lambda repressor-like DNA-binding domains"/>
    <property type="match status" value="1"/>
</dbReference>
<keyword evidence="3" id="KW-0804">Transcription</keyword>
<evidence type="ECO:0000256" key="3">
    <source>
        <dbReference type="ARBA" id="ARBA00023163"/>
    </source>
</evidence>
<evidence type="ECO:0000256" key="2">
    <source>
        <dbReference type="ARBA" id="ARBA00023125"/>
    </source>
</evidence>